<keyword evidence="1" id="KW-0732">Signal</keyword>
<protein>
    <submittedName>
        <fullName evidence="2">DUF4352 domain-containing protein</fullName>
    </submittedName>
</protein>
<evidence type="ECO:0000256" key="1">
    <source>
        <dbReference type="ARBA" id="ARBA00022729"/>
    </source>
</evidence>
<dbReference type="OrthoDB" id="2352213at2"/>
<evidence type="ECO:0000313" key="3">
    <source>
        <dbReference type="Proteomes" id="UP000267430"/>
    </source>
</evidence>
<dbReference type="InterPro" id="IPR012640">
    <property type="entry name" value="Membr_lipoprot_lipid_attach_CS"/>
</dbReference>
<reference evidence="2 3" key="1">
    <citation type="submission" date="2018-12" db="EMBL/GenBank/DDBJ databases">
        <title>Bacillus chawlae sp. nov., Bacillus glennii sp. nov., and Bacillus saganii sp. nov. Isolated from the Vehicle Assembly Building at Kennedy Space Center where the Viking Spacecraft were Assembled.</title>
        <authorList>
            <person name="Seuylemezian A."/>
            <person name="Vaishampayan P."/>
        </authorList>
    </citation>
    <scope>NUCLEOTIDE SEQUENCE [LARGE SCALE GENOMIC DNA]</scope>
    <source>
        <strain evidence="2 3">L5</strain>
    </source>
</reference>
<sequence>MKKIIFIFILLNVLAGCSSGNGGEQQASGEHAEKVATEKPQLKVKDEVYVPNPQITDDLKLTEAGQTISDDKGKLTLKAYKKVNEPIKVGPMDLTVKEVKVMHFVPDYSMIDFFHSYTQEEEFDVVKIGVEFKNTSKEKVKFTPIAQLKMNSGEHKMWEDDIYLEELNGEIAENGDNKGNIGFILTDTNTEDIKSVELLTSDAVDKNGKSIEKGRKIKIDF</sequence>
<name>A0A3S0VG27_9BACI</name>
<dbReference type="RefSeq" id="WP_126863406.1">
    <property type="nucleotide sequence ID" value="NZ_JAUSTX010000004.1"/>
</dbReference>
<evidence type="ECO:0000313" key="2">
    <source>
        <dbReference type="EMBL" id="RUQ31383.1"/>
    </source>
</evidence>
<gene>
    <name evidence="2" type="ORF">ELQ35_03260</name>
</gene>
<dbReference type="PROSITE" id="PS51257">
    <property type="entry name" value="PROKAR_LIPOPROTEIN"/>
    <property type="match status" value="1"/>
</dbReference>
<dbReference type="Pfam" id="PF08139">
    <property type="entry name" value="LPAM_1"/>
    <property type="match status" value="1"/>
</dbReference>
<keyword evidence="3" id="KW-1185">Reference proteome</keyword>
<proteinExistence type="predicted"/>
<comment type="caution">
    <text evidence="2">The sequence shown here is derived from an EMBL/GenBank/DDBJ whole genome shotgun (WGS) entry which is preliminary data.</text>
</comment>
<dbReference type="EMBL" id="RYZZ01000005">
    <property type="protein sequence ID" value="RUQ31383.1"/>
    <property type="molecule type" value="Genomic_DNA"/>
</dbReference>
<organism evidence="2 3">
    <name type="scientific">Peribacillus cavernae</name>
    <dbReference type="NCBI Taxonomy" id="1674310"/>
    <lineage>
        <taxon>Bacteria</taxon>
        <taxon>Bacillati</taxon>
        <taxon>Bacillota</taxon>
        <taxon>Bacilli</taxon>
        <taxon>Bacillales</taxon>
        <taxon>Bacillaceae</taxon>
        <taxon>Peribacillus</taxon>
    </lineage>
</organism>
<dbReference type="Proteomes" id="UP000267430">
    <property type="component" value="Unassembled WGS sequence"/>
</dbReference>
<accession>A0A3S0VG27</accession>
<dbReference type="AlphaFoldDB" id="A0A3S0VG27"/>